<dbReference type="InterPro" id="IPR028942">
    <property type="entry name" value="WHIM1_dom"/>
</dbReference>
<proteinExistence type="predicted"/>
<protein>
    <recommendedName>
        <fullName evidence="4">WHIM1 domain-containing protein</fullName>
    </recommendedName>
</protein>
<feature type="region of interest" description="Disordered" evidence="3">
    <location>
        <begin position="1"/>
        <end position="68"/>
    </location>
</feature>
<evidence type="ECO:0000256" key="2">
    <source>
        <dbReference type="ARBA" id="ARBA00023242"/>
    </source>
</evidence>
<accession>A0A0F4ZAQ8</accession>
<evidence type="ECO:0000256" key="3">
    <source>
        <dbReference type="SAM" id="MobiDB-lite"/>
    </source>
</evidence>
<feature type="compositionally biased region" description="Low complexity" evidence="3">
    <location>
        <begin position="7"/>
        <end position="20"/>
    </location>
</feature>
<evidence type="ECO:0000259" key="4">
    <source>
        <dbReference type="Pfam" id="PF15612"/>
    </source>
</evidence>
<dbReference type="PANTHER" id="PTHR42107">
    <property type="entry name" value="YALI0D24453P"/>
    <property type="match status" value="1"/>
</dbReference>
<sequence length="580" mass="64564">MSDDSSDLSSISSLSPAPSDTESEPKNAKKTGILKFFKKTAKPKSAGNKASKEKSPPPRKREPSPEHEYVFADNPDIAFIVMFRSRFSEVFSSQLATFGPQELENDITDFFSGNRAEAFLCALLVLILNRKQDIKPGHYGRALEEAIGAHKNQWPKVWGDKSPVAGNNTFQALEPTDKLVLLRTLIQWALSSSESVRTLINKSYKNRQDEDRAIPLSIQPWGSDSDKRRYFLIEGRDGTSFRIYRESNPQGFNRTWWSVADSIESLKQLADKLEQKDGGPKAKSLAHSMRMAIPRLEESEEKRRRREYRLKTKERFLRPELGQSLYEGRTRGKRVKYTFSDEEDVFTDYSTRRSARSTRNQSPYEESPAPVQHTRSTRSTRLHPEVQANDTESLPTDSREESVTATGRPRRQAVGQAAKRKSPHDSELEEEEAPSPEAFDADDDDEHVPENSGEESADDELLDDDVDDKQKTKVSRAQGNVSSAKNDVAKKIGGMLSPTVDGNGEAPVFSDTDPFQTPGTGPLETPEESPSAKKSTPEPTTDLQKSSIALKSPPSASKALAFRGGHEKKAGVAIASEEAS</sequence>
<dbReference type="Proteomes" id="UP000033483">
    <property type="component" value="Unassembled WGS sequence"/>
</dbReference>
<feature type="compositionally biased region" description="Acidic residues" evidence="3">
    <location>
        <begin position="427"/>
        <end position="467"/>
    </location>
</feature>
<gene>
    <name evidence="5" type="ORF">TD95_004892</name>
</gene>
<reference evidence="5 6" key="1">
    <citation type="submission" date="2015-03" db="EMBL/GenBank/DDBJ databases">
        <authorList>
            <person name="Radwan O."/>
            <person name="Al-Naeli F.A."/>
            <person name="Rendon G.A."/>
            <person name="Fields C."/>
        </authorList>
    </citation>
    <scope>NUCLEOTIDE SEQUENCE [LARGE SCALE GENOMIC DNA]</scope>
    <source>
        <strain evidence="5">CR-DP1</strain>
    </source>
</reference>
<dbReference type="EMBL" id="LAEV01001947">
    <property type="protein sequence ID" value="KKA26923.1"/>
    <property type="molecule type" value="Genomic_DNA"/>
</dbReference>
<evidence type="ECO:0000313" key="6">
    <source>
        <dbReference type="Proteomes" id="UP000033483"/>
    </source>
</evidence>
<dbReference type="PANTHER" id="PTHR42107:SF1">
    <property type="entry name" value="WHIM1 DOMAIN-CONTAINING PROTEIN"/>
    <property type="match status" value="1"/>
</dbReference>
<keyword evidence="6" id="KW-1185">Reference proteome</keyword>
<organism evidence="5 6">
    <name type="scientific">Thielaviopsis punctulata</name>
    <dbReference type="NCBI Taxonomy" id="72032"/>
    <lineage>
        <taxon>Eukaryota</taxon>
        <taxon>Fungi</taxon>
        <taxon>Dikarya</taxon>
        <taxon>Ascomycota</taxon>
        <taxon>Pezizomycotina</taxon>
        <taxon>Sordariomycetes</taxon>
        <taxon>Hypocreomycetidae</taxon>
        <taxon>Microascales</taxon>
        <taxon>Ceratocystidaceae</taxon>
        <taxon>Thielaviopsis</taxon>
    </lineage>
</organism>
<dbReference type="OrthoDB" id="349045at2759"/>
<comment type="caution">
    <text evidence="5">The sequence shown here is derived from an EMBL/GenBank/DDBJ whole genome shotgun (WGS) entry which is preliminary data.</text>
</comment>
<feature type="compositionally biased region" description="Polar residues" evidence="3">
    <location>
        <begin position="475"/>
        <end position="485"/>
    </location>
</feature>
<feature type="compositionally biased region" description="Basic and acidic residues" evidence="3">
    <location>
        <begin position="50"/>
        <end position="68"/>
    </location>
</feature>
<dbReference type="GO" id="GO:0005634">
    <property type="term" value="C:nucleus"/>
    <property type="evidence" value="ECO:0007669"/>
    <property type="project" value="UniProtKB-SubCell"/>
</dbReference>
<comment type="subcellular location">
    <subcellularLocation>
        <location evidence="1">Nucleus</location>
    </subcellularLocation>
</comment>
<feature type="region of interest" description="Disordered" evidence="3">
    <location>
        <begin position="348"/>
        <end position="580"/>
    </location>
</feature>
<evidence type="ECO:0000313" key="5">
    <source>
        <dbReference type="EMBL" id="KKA26923.1"/>
    </source>
</evidence>
<keyword evidence="2" id="KW-0539">Nucleus</keyword>
<dbReference type="Pfam" id="PF15612">
    <property type="entry name" value="WHIM1"/>
    <property type="match status" value="1"/>
</dbReference>
<evidence type="ECO:0000256" key="1">
    <source>
        <dbReference type="ARBA" id="ARBA00004123"/>
    </source>
</evidence>
<feature type="domain" description="WHIM1" evidence="4">
    <location>
        <begin position="162"/>
        <end position="201"/>
    </location>
</feature>
<feature type="compositionally biased region" description="Polar residues" evidence="3">
    <location>
        <begin position="532"/>
        <end position="549"/>
    </location>
</feature>
<dbReference type="AlphaFoldDB" id="A0A0F4ZAQ8"/>
<name>A0A0F4ZAQ8_9PEZI</name>